<dbReference type="InterPro" id="IPR010905">
    <property type="entry name" value="Glyco_hydro_88"/>
</dbReference>
<dbReference type="InterPro" id="IPR052369">
    <property type="entry name" value="UG_Glycosaminoglycan_Hydrolase"/>
</dbReference>
<dbReference type="PANTHER" id="PTHR36845:SF1">
    <property type="entry name" value="HYDROLASE, PUTATIVE (AFU_ORTHOLOGUE AFUA_7G05090)-RELATED"/>
    <property type="match status" value="1"/>
</dbReference>
<dbReference type="RefSeq" id="WP_307338267.1">
    <property type="nucleotide sequence ID" value="NZ_JAUSUD010000003.1"/>
</dbReference>
<keyword evidence="4" id="KW-1185">Reference proteome</keyword>
<reference evidence="3 4" key="1">
    <citation type="submission" date="2023-07" db="EMBL/GenBank/DDBJ databases">
        <title>Genomic Encyclopedia of Type Strains, Phase IV (KMG-IV): sequencing the most valuable type-strain genomes for metagenomic binning, comparative biology and taxonomic classification.</title>
        <authorList>
            <person name="Goeker M."/>
        </authorList>
    </citation>
    <scope>NUCLEOTIDE SEQUENCE [LARGE SCALE GENOMIC DNA]</scope>
    <source>
        <strain evidence="3 4">DSM 29005</strain>
    </source>
</reference>
<dbReference type="GO" id="GO:0102212">
    <property type="term" value="F:unsaturated chondroitin disaccharide hydrolase activity"/>
    <property type="evidence" value="ECO:0007669"/>
    <property type="project" value="UniProtKB-EC"/>
</dbReference>
<accession>A0ABT9ZC80</accession>
<keyword evidence="1 3" id="KW-0378">Hydrolase</keyword>
<dbReference type="InterPro" id="IPR008928">
    <property type="entry name" value="6-hairpin_glycosidase_sf"/>
</dbReference>
<dbReference type="EC" id="3.2.1.180" evidence="3"/>
<dbReference type="Pfam" id="PF07470">
    <property type="entry name" value="Glyco_hydro_88"/>
    <property type="match status" value="1"/>
</dbReference>
<evidence type="ECO:0000256" key="1">
    <source>
        <dbReference type="ARBA" id="ARBA00022801"/>
    </source>
</evidence>
<evidence type="ECO:0000313" key="4">
    <source>
        <dbReference type="Proteomes" id="UP001234495"/>
    </source>
</evidence>
<dbReference type="PANTHER" id="PTHR36845">
    <property type="entry name" value="HYDROLASE, PUTATIVE (AFU_ORTHOLOGUE AFUA_7G05090)-RELATED"/>
    <property type="match status" value="1"/>
</dbReference>
<dbReference type="SUPFAM" id="SSF48208">
    <property type="entry name" value="Six-hairpin glycosidases"/>
    <property type="match status" value="1"/>
</dbReference>
<comment type="similarity">
    <text evidence="2">Belongs to the glycosyl hydrolase 88 family.</text>
</comment>
<evidence type="ECO:0000256" key="2">
    <source>
        <dbReference type="ARBA" id="ARBA00038358"/>
    </source>
</evidence>
<dbReference type="Gene3D" id="1.50.10.10">
    <property type="match status" value="1"/>
</dbReference>
<dbReference type="EMBL" id="JAUSUD010000003">
    <property type="protein sequence ID" value="MDQ0229869.1"/>
    <property type="molecule type" value="Genomic_DNA"/>
</dbReference>
<proteinExistence type="inferred from homology"/>
<organism evidence="3 4">
    <name type="scientific">Metabacillus malikii</name>
    <dbReference type="NCBI Taxonomy" id="1504265"/>
    <lineage>
        <taxon>Bacteria</taxon>
        <taxon>Bacillati</taxon>
        <taxon>Bacillota</taxon>
        <taxon>Bacilli</taxon>
        <taxon>Bacillales</taxon>
        <taxon>Bacillaceae</taxon>
        <taxon>Metabacillus</taxon>
    </lineage>
</organism>
<dbReference type="Proteomes" id="UP001234495">
    <property type="component" value="Unassembled WGS sequence"/>
</dbReference>
<dbReference type="InterPro" id="IPR012341">
    <property type="entry name" value="6hp_glycosidase-like_sf"/>
</dbReference>
<name>A0ABT9ZC80_9BACI</name>
<gene>
    <name evidence="3" type="ORF">J2S19_001121</name>
</gene>
<comment type="caution">
    <text evidence="3">The sequence shown here is derived from an EMBL/GenBank/DDBJ whole genome shotgun (WGS) entry which is preliminary data.</text>
</comment>
<keyword evidence="3" id="KW-0326">Glycosidase</keyword>
<protein>
    <submittedName>
        <fullName evidence="3">Unsaturated chondroitin disaccharide hydrolase</fullName>
        <ecNumber evidence="3">3.2.1.180</ecNumber>
    </submittedName>
</protein>
<sequence length="373" mass="42564">MTEQWVDDALKMVQMKLEKTSKRIGANFPHASVGGIYQLEPPHWWTAGFWPGLLWLVYRETKDESLRQLAEQCEEKLDKVITDYYRLDHDMGFMWTLTSVANYKTNGTEQSKRRALLVANLLAGRFNAKGNFIRAWNPWHEDEDNSGWAIIDCVMNLPLLFWASEVTGDPRFEIIAEKHGDTVLDHFIRKDGSVHHIIRFDAKTGEKIEAIGGQGYGPDSAWSRGAAWAIYGLALLYRNTKSERFLQAAKSVSHFFIANLPEDDVPHWDFRLPDHITCFRDTSAGAIAACGLLLLADLVAPTEKNTYKKAGINILRSLYENYGAWYDETEEGLILSGTSHYPEGKNIDVPLIYGDYYFVEGLTMLKGNRQLFW</sequence>
<evidence type="ECO:0000313" key="3">
    <source>
        <dbReference type="EMBL" id="MDQ0229869.1"/>
    </source>
</evidence>